<keyword evidence="1" id="KW-0812">Transmembrane</keyword>
<keyword evidence="1" id="KW-1133">Transmembrane helix</keyword>
<dbReference type="AlphaFoldDB" id="A0A3B1DU55"/>
<reference evidence="2" key="1">
    <citation type="submission" date="2018-06" db="EMBL/GenBank/DDBJ databases">
        <authorList>
            <person name="Zhirakovskaya E."/>
        </authorList>
    </citation>
    <scope>NUCLEOTIDE SEQUENCE</scope>
</reference>
<dbReference type="EMBL" id="UOGL01000241">
    <property type="protein sequence ID" value="VAX38670.1"/>
    <property type="molecule type" value="Genomic_DNA"/>
</dbReference>
<keyword evidence="1" id="KW-0472">Membrane</keyword>
<proteinExistence type="predicted"/>
<accession>A0A3B1DU55</accession>
<protein>
    <submittedName>
        <fullName evidence="2">Uncharacterized protein</fullName>
    </submittedName>
</protein>
<name>A0A3B1DU55_9ZZZZ</name>
<organism evidence="2">
    <name type="scientific">hydrothermal vent metagenome</name>
    <dbReference type="NCBI Taxonomy" id="652676"/>
    <lineage>
        <taxon>unclassified sequences</taxon>
        <taxon>metagenomes</taxon>
        <taxon>ecological metagenomes</taxon>
    </lineage>
</organism>
<sequence length="87" mass="10132">MIEYIKVIESLIVVISIHLRKEREDFGHRYKLLFFRILLCYSLLEILALPVITRIQQIIVSNTVEQETPSLRVTNPMRGSVDEGVSF</sequence>
<evidence type="ECO:0000256" key="1">
    <source>
        <dbReference type="SAM" id="Phobius"/>
    </source>
</evidence>
<feature type="transmembrane region" description="Helical" evidence="1">
    <location>
        <begin position="33"/>
        <end position="52"/>
    </location>
</feature>
<gene>
    <name evidence="2" type="ORF">MNBD_PLANCTO02-1550</name>
</gene>
<evidence type="ECO:0000313" key="2">
    <source>
        <dbReference type="EMBL" id="VAX38670.1"/>
    </source>
</evidence>